<dbReference type="Gene3D" id="2.30.30.40">
    <property type="entry name" value="SH3 Domains"/>
    <property type="match status" value="1"/>
</dbReference>
<dbReference type="EMBL" id="JBDKWZ010000020">
    <property type="protein sequence ID" value="MEN7551172.1"/>
    <property type="molecule type" value="Genomic_DNA"/>
</dbReference>
<comment type="caution">
    <text evidence="3">The sequence shown here is derived from an EMBL/GenBank/DDBJ whole genome shotgun (WGS) entry which is preliminary data.</text>
</comment>
<dbReference type="Pfam" id="PF08239">
    <property type="entry name" value="SH3_3"/>
    <property type="match status" value="1"/>
</dbReference>
<feature type="domain" description="SH3b" evidence="2">
    <location>
        <begin position="127"/>
        <end position="168"/>
    </location>
</feature>
<gene>
    <name evidence="3" type="ORF">AAG747_24860</name>
</gene>
<feature type="transmembrane region" description="Helical" evidence="1">
    <location>
        <begin position="65"/>
        <end position="82"/>
    </location>
</feature>
<feature type="transmembrane region" description="Helical" evidence="1">
    <location>
        <begin position="94"/>
        <end position="112"/>
    </location>
</feature>
<evidence type="ECO:0000259" key="2">
    <source>
        <dbReference type="Pfam" id="PF08239"/>
    </source>
</evidence>
<evidence type="ECO:0000256" key="1">
    <source>
        <dbReference type="SAM" id="Phobius"/>
    </source>
</evidence>
<proteinExistence type="predicted"/>
<evidence type="ECO:0000313" key="3">
    <source>
        <dbReference type="EMBL" id="MEN7551172.1"/>
    </source>
</evidence>
<keyword evidence="4" id="KW-1185">Reference proteome</keyword>
<keyword evidence="1" id="KW-0812">Transmembrane</keyword>
<dbReference type="AlphaFoldDB" id="A0AAW9S1X3"/>
<keyword evidence="1" id="KW-1133">Transmembrane helix</keyword>
<keyword evidence="1" id="KW-0472">Membrane</keyword>
<sequence length="175" mass="20452">MAYVKEGLGDYTSSLYFLNLYYTHNPNQKVLEKMSEVANEHRLEGYQFNDREFFSSMYYKHYPELTAGLLLLFTLGALLLVYQKRKNRPTLPLAIVYAILMVFTFGGLHWGLSNHRGIIHHEALLMEAPSAGAKQLELIQKGHRVDILGKKDIWYRIRWKDQTAYVRENNLLVIK</sequence>
<accession>A0AAW9S1X3</accession>
<protein>
    <submittedName>
        <fullName evidence="3">SH3 domain-containing protein</fullName>
    </submittedName>
</protein>
<evidence type="ECO:0000313" key="4">
    <source>
        <dbReference type="Proteomes" id="UP001403385"/>
    </source>
</evidence>
<dbReference type="Proteomes" id="UP001403385">
    <property type="component" value="Unassembled WGS sequence"/>
</dbReference>
<organism evidence="3 4">
    <name type="scientific">Rapidithrix thailandica</name>
    <dbReference type="NCBI Taxonomy" id="413964"/>
    <lineage>
        <taxon>Bacteria</taxon>
        <taxon>Pseudomonadati</taxon>
        <taxon>Bacteroidota</taxon>
        <taxon>Cytophagia</taxon>
        <taxon>Cytophagales</taxon>
        <taxon>Flammeovirgaceae</taxon>
        <taxon>Rapidithrix</taxon>
    </lineage>
</organism>
<dbReference type="InterPro" id="IPR003646">
    <property type="entry name" value="SH3-like_bac-type"/>
</dbReference>
<name>A0AAW9S1X3_9BACT</name>
<reference evidence="3 4" key="1">
    <citation type="submission" date="2024-04" db="EMBL/GenBank/DDBJ databases">
        <title>Novel genus in family Flammeovirgaceae.</title>
        <authorList>
            <person name="Nguyen T.H."/>
            <person name="Vuong T.Q."/>
            <person name="Le H."/>
            <person name="Kim S.-G."/>
        </authorList>
    </citation>
    <scope>NUCLEOTIDE SEQUENCE [LARGE SCALE GENOMIC DNA]</scope>
    <source>
        <strain evidence="3 4">JCM 23209</strain>
    </source>
</reference>